<comment type="caution">
    <text evidence="2">The sequence shown here is derived from an EMBL/GenBank/DDBJ whole genome shotgun (WGS) entry which is preliminary data.</text>
</comment>
<protein>
    <submittedName>
        <fullName evidence="2">Uncharacterized protein</fullName>
    </submittedName>
</protein>
<dbReference type="AlphaFoldDB" id="A0A328DWI0"/>
<evidence type="ECO:0000256" key="1">
    <source>
        <dbReference type="SAM" id="MobiDB-lite"/>
    </source>
</evidence>
<name>A0A328DWI0_9ASTE</name>
<evidence type="ECO:0000313" key="3">
    <source>
        <dbReference type="Proteomes" id="UP000249390"/>
    </source>
</evidence>
<feature type="region of interest" description="Disordered" evidence="1">
    <location>
        <begin position="98"/>
        <end position="123"/>
    </location>
</feature>
<organism evidence="2 3">
    <name type="scientific">Cuscuta australis</name>
    <dbReference type="NCBI Taxonomy" id="267555"/>
    <lineage>
        <taxon>Eukaryota</taxon>
        <taxon>Viridiplantae</taxon>
        <taxon>Streptophyta</taxon>
        <taxon>Embryophyta</taxon>
        <taxon>Tracheophyta</taxon>
        <taxon>Spermatophyta</taxon>
        <taxon>Magnoliopsida</taxon>
        <taxon>eudicotyledons</taxon>
        <taxon>Gunneridae</taxon>
        <taxon>Pentapetalae</taxon>
        <taxon>asterids</taxon>
        <taxon>lamiids</taxon>
        <taxon>Solanales</taxon>
        <taxon>Convolvulaceae</taxon>
        <taxon>Cuscuteae</taxon>
        <taxon>Cuscuta</taxon>
        <taxon>Cuscuta subgen. Grammica</taxon>
        <taxon>Cuscuta sect. Cleistogrammica</taxon>
    </lineage>
</organism>
<proteinExistence type="predicted"/>
<dbReference type="EMBL" id="NQVE01000067">
    <property type="protein sequence ID" value="RAL50085.1"/>
    <property type="molecule type" value="Genomic_DNA"/>
</dbReference>
<gene>
    <name evidence="2" type="ORF">DM860_007759</name>
</gene>
<sequence>MKYNNNSPCNLLDEGNTRLALSGTCLYTKLLSSMSWGFNILNFTYLNNGPVWTAVQYTKSRTGALSNHPIVQPFIQGIHIWMVKNSVSFLGNGELAREKMTDEEDTRSDEIADEDKRPATKKMAKRSKYMHVLVVKDCIAT</sequence>
<keyword evidence="3" id="KW-1185">Reference proteome</keyword>
<dbReference type="Proteomes" id="UP000249390">
    <property type="component" value="Unassembled WGS sequence"/>
</dbReference>
<reference evidence="2 3" key="1">
    <citation type="submission" date="2018-06" db="EMBL/GenBank/DDBJ databases">
        <title>The Genome of Cuscuta australis (Dodder) Provides Insight into the Evolution of Plant Parasitism.</title>
        <authorList>
            <person name="Liu H."/>
        </authorList>
    </citation>
    <scope>NUCLEOTIDE SEQUENCE [LARGE SCALE GENOMIC DNA]</scope>
    <source>
        <strain evidence="3">cv. Yunnan</strain>
        <tissue evidence="2">Vines</tissue>
    </source>
</reference>
<feature type="compositionally biased region" description="Basic and acidic residues" evidence="1">
    <location>
        <begin position="108"/>
        <end position="118"/>
    </location>
</feature>
<accession>A0A328DWI0</accession>
<evidence type="ECO:0000313" key="2">
    <source>
        <dbReference type="EMBL" id="RAL50085.1"/>
    </source>
</evidence>